<proteinExistence type="predicted"/>
<dbReference type="AlphaFoldDB" id="A0ABD0PVN9"/>
<gene>
    <name evidence="1" type="ORF">M9458_026976</name>
</gene>
<accession>A0ABD0PVN9</accession>
<feature type="non-terminal residue" evidence="1">
    <location>
        <position position="52"/>
    </location>
</feature>
<organism evidence="1 2">
    <name type="scientific">Cirrhinus mrigala</name>
    <name type="common">Mrigala</name>
    <dbReference type="NCBI Taxonomy" id="683832"/>
    <lineage>
        <taxon>Eukaryota</taxon>
        <taxon>Metazoa</taxon>
        <taxon>Chordata</taxon>
        <taxon>Craniata</taxon>
        <taxon>Vertebrata</taxon>
        <taxon>Euteleostomi</taxon>
        <taxon>Actinopterygii</taxon>
        <taxon>Neopterygii</taxon>
        <taxon>Teleostei</taxon>
        <taxon>Ostariophysi</taxon>
        <taxon>Cypriniformes</taxon>
        <taxon>Cyprinidae</taxon>
        <taxon>Labeoninae</taxon>
        <taxon>Labeonini</taxon>
        <taxon>Cirrhinus</taxon>
    </lineage>
</organism>
<protein>
    <submittedName>
        <fullName evidence="1">Uncharacterized protein</fullName>
    </submittedName>
</protein>
<evidence type="ECO:0000313" key="1">
    <source>
        <dbReference type="EMBL" id="KAL0178082.1"/>
    </source>
</evidence>
<dbReference type="InterPro" id="IPR029021">
    <property type="entry name" value="Prot-tyrosine_phosphatase-like"/>
</dbReference>
<reference evidence="1 2" key="1">
    <citation type="submission" date="2024-05" db="EMBL/GenBank/DDBJ databases">
        <title>Genome sequencing and assembly of Indian major carp, Cirrhinus mrigala (Hamilton, 1822).</title>
        <authorList>
            <person name="Mohindra V."/>
            <person name="Chowdhury L.M."/>
            <person name="Lal K."/>
            <person name="Jena J.K."/>
        </authorList>
    </citation>
    <scope>NUCLEOTIDE SEQUENCE [LARGE SCALE GENOMIC DNA]</scope>
    <source>
        <strain evidence="1">CM1030</strain>
        <tissue evidence="1">Blood</tissue>
    </source>
</reference>
<feature type="non-terminal residue" evidence="1">
    <location>
        <position position="1"/>
    </location>
</feature>
<keyword evidence="2" id="KW-1185">Reference proteome</keyword>
<dbReference type="EMBL" id="JAMKFB020000013">
    <property type="protein sequence ID" value="KAL0178082.1"/>
    <property type="molecule type" value="Genomic_DNA"/>
</dbReference>
<evidence type="ECO:0000313" key="2">
    <source>
        <dbReference type="Proteomes" id="UP001529510"/>
    </source>
</evidence>
<comment type="caution">
    <text evidence="1">The sequence shown here is derived from an EMBL/GenBank/DDBJ whole genome shotgun (WGS) entry which is preliminary data.</text>
</comment>
<dbReference type="Gene3D" id="3.90.190.10">
    <property type="entry name" value="Protein tyrosine phosphatase superfamily"/>
    <property type="match status" value="1"/>
</dbReference>
<dbReference type="Proteomes" id="UP001529510">
    <property type="component" value="Unassembled WGS sequence"/>
</dbReference>
<name>A0ABD0PVN9_CIRMR</name>
<sequence>IKMAKSEADAHWLRLRSLQYLERYIYLILFNCYLHLEKKDSWRRSFSQWMYQ</sequence>